<dbReference type="Pfam" id="PF00512">
    <property type="entry name" value="HisKA"/>
    <property type="match status" value="1"/>
</dbReference>
<comment type="catalytic activity">
    <reaction evidence="1">
        <text>ATP + protein L-histidine = ADP + protein N-phospho-L-histidine.</text>
        <dbReference type="EC" id="2.7.13.3"/>
    </reaction>
</comment>
<dbReference type="SMART" id="SM00388">
    <property type="entry name" value="HisKA"/>
    <property type="match status" value="1"/>
</dbReference>
<dbReference type="FunFam" id="3.30.565.10:FF:000006">
    <property type="entry name" value="Sensor histidine kinase WalK"/>
    <property type="match status" value="1"/>
</dbReference>
<dbReference type="InterPro" id="IPR036890">
    <property type="entry name" value="HATPase_C_sf"/>
</dbReference>
<keyword evidence="10" id="KW-0472">Membrane</keyword>
<protein>
    <recommendedName>
        <fullName evidence="3">histidine kinase</fullName>
        <ecNumber evidence="3">2.7.13.3</ecNumber>
    </recommendedName>
</protein>
<dbReference type="GO" id="GO:0004721">
    <property type="term" value="F:phosphoprotein phosphatase activity"/>
    <property type="evidence" value="ECO:0007669"/>
    <property type="project" value="TreeGrafter"/>
</dbReference>
<dbReference type="EC" id="2.7.13.3" evidence="3"/>
<dbReference type="PANTHER" id="PTHR45453:SF1">
    <property type="entry name" value="PHOSPHATE REGULON SENSOR PROTEIN PHOR"/>
    <property type="match status" value="1"/>
</dbReference>
<dbReference type="SUPFAM" id="SSF47384">
    <property type="entry name" value="Homodimeric domain of signal transducing histidine kinase"/>
    <property type="match status" value="1"/>
</dbReference>
<dbReference type="PROSITE" id="PS50109">
    <property type="entry name" value="HIS_KIN"/>
    <property type="match status" value="1"/>
</dbReference>
<dbReference type="Pfam" id="PF02518">
    <property type="entry name" value="HATPase_c"/>
    <property type="match status" value="1"/>
</dbReference>
<proteinExistence type="predicted"/>
<evidence type="ECO:0000256" key="5">
    <source>
        <dbReference type="ARBA" id="ARBA00022679"/>
    </source>
</evidence>
<dbReference type="GO" id="GO:0005886">
    <property type="term" value="C:plasma membrane"/>
    <property type="evidence" value="ECO:0007669"/>
    <property type="project" value="UniProtKB-SubCell"/>
</dbReference>
<reference evidence="12 13" key="1">
    <citation type="submission" date="2015-01" db="EMBL/GenBank/DDBJ databases">
        <title>Genome sequence of Jeotgalibacillus alimentarius.</title>
        <authorList>
            <person name="Goh K.M."/>
            <person name="Chan K.-G."/>
            <person name="Yaakop A.S."/>
            <person name="Ee R."/>
            <person name="Gan H.M."/>
            <person name="Chan C.S."/>
        </authorList>
    </citation>
    <scope>NUCLEOTIDE SEQUENCE [LARGE SCALE GENOMIC DNA]</scope>
    <source>
        <strain evidence="12 13">YKJ-13</strain>
    </source>
</reference>
<evidence type="ECO:0000256" key="10">
    <source>
        <dbReference type="SAM" id="Phobius"/>
    </source>
</evidence>
<evidence type="ECO:0000256" key="2">
    <source>
        <dbReference type="ARBA" id="ARBA00004651"/>
    </source>
</evidence>
<dbReference type="GO" id="GO:0000155">
    <property type="term" value="F:phosphorelay sensor kinase activity"/>
    <property type="evidence" value="ECO:0007669"/>
    <property type="project" value="InterPro"/>
</dbReference>
<dbReference type="AlphaFoldDB" id="A0A0C2SCD6"/>
<dbReference type="CDD" id="cd00075">
    <property type="entry name" value="HATPase"/>
    <property type="match status" value="1"/>
</dbReference>
<dbReference type="InterPro" id="IPR004358">
    <property type="entry name" value="Sig_transdc_His_kin-like_C"/>
</dbReference>
<dbReference type="InterPro" id="IPR003661">
    <property type="entry name" value="HisK_dim/P_dom"/>
</dbReference>
<evidence type="ECO:0000256" key="7">
    <source>
        <dbReference type="ARBA" id="ARBA00022777"/>
    </source>
</evidence>
<dbReference type="PATRIC" id="fig|135826.4.peg.1126"/>
<keyword evidence="6" id="KW-0547">Nucleotide-binding</keyword>
<keyword evidence="8" id="KW-0067">ATP-binding</keyword>
<dbReference type="InterPro" id="IPR003594">
    <property type="entry name" value="HATPase_dom"/>
</dbReference>
<dbReference type="SMART" id="SM00387">
    <property type="entry name" value="HATPase_c"/>
    <property type="match status" value="1"/>
</dbReference>
<dbReference type="SUPFAM" id="SSF55874">
    <property type="entry name" value="ATPase domain of HSP90 chaperone/DNA topoisomerase II/histidine kinase"/>
    <property type="match status" value="1"/>
</dbReference>
<evidence type="ECO:0000256" key="9">
    <source>
        <dbReference type="ARBA" id="ARBA00023012"/>
    </source>
</evidence>
<dbReference type="GO" id="GO:0016036">
    <property type="term" value="P:cellular response to phosphate starvation"/>
    <property type="evidence" value="ECO:0007669"/>
    <property type="project" value="TreeGrafter"/>
</dbReference>
<dbReference type="PRINTS" id="PR00344">
    <property type="entry name" value="BCTRLSENSOR"/>
</dbReference>
<dbReference type="GO" id="GO:0005524">
    <property type="term" value="F:ATP binding"/>
    <property type="evidence" value="ECO:0007669"/>
    <property type="project" value="UniProtKB-KW"/>
</dbReference>
<keyword evidence="4" id="KW-0597">Phosphoprotein</keyword>
<keyword evidence="10" id="KW-1133">Transmembrane helix</keyword>
<organism evidence="12 13">
    <name type="scientific">Jeotgalibacillus alimentarius</name>
    <dbReference type="NCBI Taxonomy" id="135826"/>
    <lineage>
        <taxon>Bacteria</taxon>
        <taxon>Bacillati</taxon>
        <taxon>Bacillota</taxon>
        <taxon>Bacilli</taxon>
        <taxon>Bacillales</taxon>
        <taxon>Caryophanaceae</taxon>
        <taxon>Jeotgalibacillus</taxon>
    </lineage>
</organism>
<evidence type="ECO:0000313" key="12">
    <source>
        <dbReference type="EMBL" id="KIL51619.1"/>
    </source>
</evidence>
<keyword evidence="10" id="KW-0812">Transmembrane</keyword>
<dbReference type="InterPro" id="IPR036097">
    <property type="entry name" value="HisK_dim/P_sf"/>
</dbReference>
<sequence length="567" mass="64207">MLIFFLVASLIMLFWAIIGFTITNDGMKNDLSLAENYFITENITISDDSADFDDRLKELAEDQNSWLMVVSSDGEIMGDFQAPKTILSHLNQNGFSGLMMNNQAIDYTYWQLDEADTESPVVILGKENVAAGLLAQVKEQIDWENSQVDLSDDTAKLLTEKNGFFQLLDQSGNVINQYQAEDTPASYSIEQVLSLNQSETDSIQTFHDGATNQTLLVSVPNQQSDSIASEQFQSPVENSILFVFILMFLLLLGSTFWYAYKFGSPLLQMLKWIDQLSTGIYHQPLNNLQEPALYKRNGRLKKKYRLYKDLIINLSHLTDTLKENEEQRGKIKLTREEWISGISHDLKTPLASISGYAKMIETQEYSWTPEETREFAETISNKATYMKDLLEDLTLTYRIKNGALPINPEQTDVDELLRTTIISFMNNSNYNDKILQYKSEDHDVQAEIDPKWFQRIMDNLIENALRYNPSGTTVAVSLAVIENQLLQITIADDGIGMDQHTLNQLFNRYFRGTNTSDSGSGTGLGMTITKQLVRLHKGSINVKSRPGEGTVFRILVPVREFGGEKVG</sequence>
<evidence type="ECO:0000313" key="13">
    <source>
        <dbReference type="Proteomes" id="UP000031950"/>
    </source>
</evidence>
<evidence type="ECO:0000256" key="4">
    <source>
        <dbReference type="ARBA" id="ARBA00022553"/>
    </source>
</evidence>
<dbReference type="InterPro" id="IPR005467">
    <property type="entry name" value="His_kinase_dom"/>
</dbReference>
<keyword evidence="13" id="KW-1185">Reference proteome</keyword>
<dbReference type="CDD" id="cd00082">
    <property type="entry name" value="HisKA"/>
    <property type="match status" value="1"/>
</dbReference>
<accession>A0A0C2SCD6</accession>
<dbReference type="Gene3D" id="1.10.287.130">
    <property type="match status" value="1"/>
</dbReference>
<gene>
    <name evidence="12" type="ORF">KP77_11310</name>
</gene>
<feature type="domain" description="Histidine kinase" evidence="11">
    <location>
        <begin position="341"/>
        <end position="560"/>
    </location>
</feature>
<keyword evidence="7 12" id="KW-0418">Kinase</keyword>
<keyword evidence="9" id="KW-0902">Two-component regulatory system</keyword>
<dbReference type="EMBL" id="JXRQ01000015">
    <property type="protein sequence ID" value="KIL51619.1"/>
    <property type="molecule type" value="Genomic_DNA"/>
</dbReference>
<feature type="transmembrane region" description="Helical" evidence="10">
    <location>
        <begin position="240"/>
        <end position="260"/>
    </location>
</feature>
<dbReference type="Gene3D" id="3.30.565.10">
    <property type="entry name" value="Histidine kinase-like ATPase, C-terminal domain"/>
    <property type="match status" value="1"/>
</dbReference>
<dbReference type="STRING" id="135826.KP77_11310"/>
<evidence type="ECO:0000256" key="3">
    <source>
        <dbReference type="ARBA" id="ARBA00012438"/>
    </source>
</evidence>
<evidence type="ECO:0000259" key="11">
    <source>
        <dbReference type="PROSITE" id="PS50109"/>
    </source>
</evidence>
<evidence type="ECO:0000256" key="1">
    <source>
        <dbReference type="ARBA" id="ARBA00000085"/>
    </source>
</evidence>
<name>A0A0C2SCD6_9BACL</name>
<evidence type="ECO:0000256" key="8">
    <source>
        <dbReference type="ARBA" id="ARBA00022840"/>
    </source>
</evidence>
<comment type="subcellular location">
    <subcellularLocation>
        <location evidence="2">Cell membrane</location>
        <topology evidence="2">Multi-pass membrane protein</topology>
    </subcellularLocation>
</comment>
<evidence type="ECO:0000256" key="6">
    <source>
        <dbReference type="ARBA" id="ARBA00022741"/>
    </source>
</evidence>
<comment type="caution">
    <text evidence="12">The sequence shown here is derived from an EMBL/GenBank/DDBJ whole genome shotgun (WGS) entry which is preliminary data.</text>
</comment>
<dbReference type="PANTHER" id="PTHR45453">
    <property type="entry name" value="PHOSPHATE REGULON SENSOR PROTEIN PHOR"/>
    <property type="match status" value="1"/>
</dbReference>
<keyword evidence="5 12" id="KW-0808">Transferase</keyword>
<dbReference type="InterPro" id="IPR050351">
    <property type="entry name" value="BphY/WalK/GraS-like"/>
</dbReference>
<dbReference type="Proteomes" id="UP000031950">
    <property type="component" value="Unassembled WGS sequence"/>
</dbReference>